<reference evidence="2" key="1">
    <citation type="submission" date="2020-03" db="EMBL/GenBank/DDBJ databases">
        <title>A transcriptome and proteome of the tick Rhipicephalus microplus shaped by the genetic composition of its hosts and developmental stage.</title>
        <authorList>
            <person name="Garcia G.R."/>
            <person name="Ribeiro J.M.C."/>
            <person name="Maruyama S.R."/>
            <person name="Gardinasse L.G."/>
            <person name="Nelson K."/>
            <person name="Ferreira B.R."/>
            <person name="Andrade T.G."/>
            <person name="Santos I.K.F.M."/>
        </authorList>
    </citation>
    <scope>NUCLEOTIDE SEQUENCE</scope>
    <source>
        <strain evidence="2">NSGR</strain>
        <tissue evidence="2">Salivary glands</tissue>
    </source>
</reference>
<keyword evidence="1" id="KW-0472">Membrane</keyword>
<accession>A0A6G5AG96</accession>
<proteinExistence type="predicted"/>
<feature type="transmembrane region" description="Helical" evidence="1">
    <location>
        <begin position="33"/>
        <end position="51"/>
    </location>
</feature>
<name>A0A6G5AG96_RHIMP</name>
<dbReference type="EMBL" id="GIKN01006764">
    <property type="protein sequence ID" value="NIE49037.1"/>
    <property type="molecule type" value="Transcribed_RNA"/>
</dbReference>
<organism evidence="2">
    <name type="scientific">Rhipicephalus microplus</name>
    <name type="common">Cattle tick</name>
    <name type="synonym">Boophilus microplus</name>
    <dbReference type="NCBI Taxonomy" id="6941"/>
    <lineage>
        <taxon>Eukaryota</taxon>
        <taxon>Metazoa</taxon>
        <taxon>Ecdysozoa</taxon>
        <taxon>Arthropoda</taxon>
        <taxon>Chelicerata</taxon>
        <taxon>Arachnida</taxon>
        <taxon>Acari</taxon>
        <taxon>Parasitiformes</taxon>
        <taxon>Ixodida</taxon>
        <taxon>Ixodoidea</taxon>
        <taxon>Ixodidae</taxon>
        <taxon>Rhipicephalinae</taxon>
        <taxon>Rhipicephalus</taxon>
        <taxon>Boophilus</taxon>
    </lineage>
</organism>
<protein>
    <submittedName>
        <fullName evidence="2">Putative conserved protein with signal anchor</fullName>
    </submittedName>
</protein>
<evidence type="ECO:0000313" key="2">
    <source>
        <dbReference type="EMBL" id="NIE49037.1"/>
    </source>
</evidence>
<sequence>MLLLRKRLFRLMRRTFPSLEYADHEAVRRRLSIVYAIVAWQGFGLTLYMIYQYRAPKNEQGVDYVRLIANAEKEADGGTVFTLNRGNVARQQLSKEDLAKIRETSEETSKE</sequence>
<keyword evidence="1" id="KW-0812">Transmembrane</keyword>
<evidence type="ECO:0000256" key="1">
    <source>
        <dbReference type="SAM" id="Phobius"/>
    </source>
</evidence>
<keyword evidence="1" id="KW-1133">Transmembrane helix</keyword>
<dbReference type="AlphaFoldDB" id="A0A6G5AG96"/>